<organism evidence="2 3">
    <name type="scientific">Sulfurisphaera ohwakuensis</name>
    <dbReference type="NCBI Taxonomy" id="69656"/>
    <lineage>
        <taxon>Archaea</taxon>
        <taxon>Thermoproteota</taxon>
        <taxon>Thermoprotei</taxon>
        <taxon>Sulfolobales</taxon>
        <taxon>Sulfolobaceae</taxon>
        <taxon>Sulfurisphaera</taxon>
    </lineage>
</organism>
<dbReference type="EMBL" id="CP045484">
    <property type="protein sequence ID" value="QGR17003.1"/>
    <property type="molecule type" value="Genomic_DNA"/>
</dbReference>
<reference evidence="2 3" key="1">
    <citation type="submission" date="2019-10" db="EMBL/GenBank/DDBJ databases">
        <title>Genome Sequences from Six Type Strain Members of the Archaeal Family Sulfolobaceae: Acidianus ambivalens, Acidianus infernus, Metallosphaera prunae, Stygiolobus azoricus, Sulfolobus metallicus, and Sulfurisphaera ohwakuensis.</title>
        <authorList>
            <person name="Counts J.A."/>
            <person name="Kelly R.M."/>
        </authorList>
    </citation>
    <scope>NUCLEOTIDE SEQUENCE [LARGE SCALE GENOMIC DNA]</scope>
    <source>
        <strain evidence="2 3">TA-1</strain>
    </source>
</reference>
<evidence type="ECO:0000313" key="2">
    <source>
        <dbReference type="EMBL" id="QGR17003.1"/>
    </source>
</evidence>
<dbReference type="AlphaFoldDB" id="A0A650CGU6"/>
<reference evidence="1 4" key="2">
    <citation type="submission" date="2020-08" db="EMBL/GenBank/DDBJ databases">
        <title>Genomic Encyclopedia of Type Strains, Phase IV (KMG-IV): sequencing the most valuable type-strain genomes for metagenomic binning, comparative biology and taxonomic classification.</title>
        <authorList>
            <person name="Goeker M."/>
        </authorList>
    </citation>
    <scope>NUCLEOTIDE SEQUENCE [LARGE SCALE GENOMIC DNA]</scope>
    <source>
        <strain evidence="1 4">DSM 12421</strain>
    </source>
</reference>
<dbReference type="EMBL" id="JACHFY010000001">
    <property type="protein sequence ID" value="MBB5252553.1"/>
    <property type="molecule type" value="Genomic_DNA"/>
</dbReference>
<gene>
    <name evidence="2" type="ORF">D1869_07285</name>
    <name evidence="1" type="ORF">HNQ62_000271</name>
</gene>
<name>A0A650CGU6_SULOH</name>
<dbReference type="Proteomes" id="UP000427373">
    <property type="component" value="Chromosome"/>
</dbReference>
<dbReference type="GeneID" id="42801038"/>
<dbReference type="RefSeq" id="WP_156014538.1">
    <property type="nucleotide sequence ID" value="NZ_CP045484.1"/>
</dbReference>
<accession>A0A650CGU6</accession>
<proteinExistence type="predicted"/>
<dbReference type="Proteomes" id="UP000582213">
    <property type="component" value="Unassembled WGS sequence"/>
</dbReference>
<protein>
    <submittedName>
        <fullName evidence="2">Uncharacterized protein</fullName>
    </submittedName>
</protein>
<evidence type="ECO:0000313" key="1">
    <source>
        <dbReference type="EMBL" id="MBB5252553.1"/>
    </source>
</evidence>
<dbReference type="KEGG" id="soh:D1869_07285"/>
<sequence length="108" mass="12589">MLENPSDTVTSPNRCLKDYKSCRFFIAEEKREGLEIFTSDEDAEEEVNFYPKINILEKVMDSECSYFQIIKTEKGLVAYCKVLRRILTESQASLCSTQWRNCPFKNLA</sequence>
<keyword evidence="3" id="KW-1185">Reference proteome</keyword>
<evidence type="ECO:0000313" key="4">
    <source>
        <dbReference type="Proteomes" id="UP000582213"/>
    </source>
</evidence>
<evidence type="ECO:0000313" key="3">
    <source>
        <dbReference type="Proteomes" id="UP000427373"/>
    </source>
</evidence>